<organism evidence="3">
    <name type="scientific">mine drainage metagenome</name>
    <dbReference type="NCBI Taxonomy" id="410659"/>
    <lineage>
        <taxon>unclassified sequences</taxon>
        <taxon>metagenomes</taxon>
        <taxon>ecological metagenomes</taxon>
    </lineage>
</organism>
<gene>
    <name evidence="3" type="ORF">GALL_06280</name>
</gene>
<feature type="transmembrane region" description="Helical" evidence="2">
    <location>
        <begin position="54"/>
        <end position="74"/>
    </location>
</feature>
<feature type="region of interest" description="Disordered" evidence="1">
    <location>
        <begin position="189"/>
        <end position="208"/>
    </location>
</feature>
<keyword evidence="2" id="KW-0812">Transmembrane</keyword>
<name>A0A1J5TTZ3_9ZZZZ</name>
<protein>
    <submittedName>
        <fullName evidence="3">Uncharacterized protein</fullName>
    </submittedName>
</protein>
<sequence length="273" mass="28233">MSHENSPLDISDRQLLPPASPSVWTEIGEAEITHNIFGRAKVRIIRKHDNARRALWLVAIVAVAAIAWQGWLAFRPVDSSQSADSLPHASMDERETARPFQPEPAPAPAAAPPMESLPAVPAQTETIKPEIAKAEPIARSAPQPASGVHPAAPIHRALPARSPLAGKPAAAESVNASMVQAAGPLAASQVASPPAQPRQPGMPYVGLPRSALPAAQSASAVPVAPRNLQRAAQAAASSPAAAAPRVAPQPRETSMQPPVGPVAPPAQPDSSGY</sequence>
<feature type="compositionally biased region" description="Pro residues" evidence="1">
    <location>
        <begin position="101"/>
        <end position="111"/>
    </location>
</feature>
<feature type="compositionally biased region" description="Pro residues" evidence="1">
    <location>
        <begin position="258"/>
        <end position="267"/>
    </location>
</feature>
<feature type="region of interest" description="Disordered" evidence="1">
    <location>
        <begin position="213"/>
        <end position="273"/>
    </location>
</feature>
<evidence type="ECO:0000313" key="3">
    <source>
        <dbReference type="EMBL" id="OIR19744.1"/>
    </source>
</evidence>
<dbReference type="AlphaFoldDB" id="A0A1J5TTZ3"/>
<proteinExistence type="predicted"/>
<keyword evidence="2" id="KW-0472">Membrane</keyword>
<feature type="compositionally biased region" description="Low complexity" evidence="1">
    <location>
        <begin position="213"/>
        <end position="251"/>
    </location>
</feature>
<evidence type="ECO:0000256" key="1">
    <source>
        <dbReference type="SAM" id="MobiDB-lite"/>
    </source>
</evidence>
<accession>A0A1J5TTZ3</accession>
<evidence type="ECO:0000256" key="2">
    <source>
        <dbReference type="SAM" id="Phobius"/>
    </source>
</evidence>
<keyword evidence="2" id="KW-1133">Transmembrane helix</keyword>
<feature type="region of interest" description="Disordered" evidence="1">
    <location>
        <begin position="82"/>
        <end position="122"/>
    </location>
</feature>
<comment type="caution">
    <text evidence="3">The sequence shown here is derived from an EMBL/GenBank/DDBJ whole genome shotgun (WGS) entry which is preliminary data.</text>
</comment>
<reference evidence="3" key="1">
    <citation type="submission" date="2016-10" db="EMBL/GenBank/DDBJ databases">
        <title>Sequence of Gallionella enrichment culture.</title>
        <authorList>
            <person name="Poehlein A."/>
            <person name="Muehling M."/>
            <person name="Daniel R."/>
        </authorList>
    </citation>
    <scope>NUCLEOTIDE SEQUENCE</scope>
</reference>
<dbReference type="EMBL" id="MLJW01000001">
    <property type="protein sequence ID" value="OIR19744.1"/>
    <property type="molecule type" value="Genomic_DNA"/>
</dbReference>